<feature type="binding site" evidence="1">
    <location>
        <position position="81"/>
    </location>
    <ligand>
        <name>Mg(2+)</name>
        <dbReference type="ChEBI" id="CHEBI:18420"/>
        <label>1</label>
    </ligand>
</feature>
<feature type="binding site" evidence="1">
    <location>
        <position position="79"/>
    </location>
    <ligand>
        <name>Mg(2+)</name>
        <dbReference type="ChEBI" id="CHEBI:18420"/>
        <label>1</label>
    </ligand>
</feature>
<keyword evidence="3" id="KW-1185">Reference proteome</keyword>
<dbReference type="Gene3D" id="1.10.4080.10">
    <property type="entry name" value="ADP-ribosylation/Crystallin J1"/>
    <property type="match status" value="1"/>
</dbReference>
<dbReference type="InterPro" id="IPR036705">
    <property type="entry name" value="Ribosyl_crysJ1_sf"/>
</dbReference>
<gene>
    <name evidence="2" type="ORF">NCTC10138_00255</name>
</gene>
<dbReference type="GO" id="GO:0046872">
    <property type="term" value="F:metal ion binding"/>
    <property type="evidence" value="ECO:0007669"/>
    <property type="project" value="UniProtKB-KW"/>
</dbReference>
<keyword evidence="1" id="KW-0460">Magnesium</keyword>
<comment type="cofactor">
    <cofactor evidence="1">
        <name>Mg(2+)</name>
        <dbReference type="ChEBI" id="CHEBI:18420"/>
    </cofactor>
    <text evidence="1">Binds 2 magnesium ions per subunit.</text>
</comment>
<evidence type="ECO:0000313" key="3">
    <source>
        <dbReference type="Proteomes" id="UP000289841"/>
    </source>
</evidence>
<dbReference type="SUPFAM" id="SSF101478">
    <property type="entry name" value="ADP-ribosylglycohydrolase"/>
    <property type="match status" value="1"/>
</dbReference>
<reference evidence="2 3" key="1">
    <citation type="submission" date="2019-01" db="EMBL/GenBank/DDBJ databases">
        <authorList>
            <consortium name="Pathogen Informatics"/>
        </authorList>
    </citation>
    <scope>NUCLEOTIDE SEQUENCE [LARGE SCALE GENOMIC DNA]</scope>
    <source>
        <strain evidence="2 3">NCTC10138</strain>
    </source>
</reference>
<sequence>MLRQISSVIYMALNCKNKQEIKEYINDNYYVLDKTCNEIRKSYTFNETCMGTVPEAIESFLESTCYEDAIRIAISLGGDADTIGAITGSMAEAYYGIPESIEEKCFEFLDKESKDISRRMIYKRESVANRYLETKGQLFKEGFFFARYSVSDMDGRPNSRQKNFMFTYNNKRYECRNGLDFIVVNEDSSTNRMNENEFMFFIDEIRLFLYRRFSMFIGSVEDAYANTLLELSNNFWKGKKEWWIYLKKQLNK</sequence>
<dbReference type="KEGG" id="aaxa:NCTC10138_00255"/>
<keyword evidence="2" id="KW-0378">Hydrolase</keyword>
<evidence type="ECO:0000313" key="2">
    <source>
        <dbReference type="EMBL" id="VEU79902.1"/>
    </source>
</evidence>
<dbReference type="EMBL" id="LR215048">
    <property type="protein sequence ID" value="VEU79902.1"/>
    <property type="molecule type" value="Genomic_DNA"/>
</dbReference>
<organism evidence="2 3">
    <name type="scientific">Haploplasma axanthum</name>
    <name type="common">Acholeplasma axanthum</name>
    <dbReference type="NCBI Taxonomy" id="29552"/>
    <lineage>
        <taxon>Bacteria</taxon>
        <taxon>Bacillati</taxon>
        <taxon>Mycoplasmatota</taxon>
        <taxon>Mollicutes</taxon>
        <taxon>Acholeplasmatales</taxon>
        <taxon>Acholeplasmataceae</taxon>
        <taxon>Haploplasma</taxon>
    </lineage>
</organism>
<keyword evidence="1" id="KW-0479">Metal-binding</keyword>
<dbReference type="Proteomes" id="UP000289841">
    <property type="component" value="Chromosome"/>
</dbReference>
<dbReference type="STRING" id="1278311.GCA_000428705_00806"/>
<name>A0A449BBU9_HAPAX</name>
<dbReference type="Pfam" id="PF03747">
    <property type="entry name" value="ADP_ribosyl_GH"/>
    <property type="match status" value="1"/>
</dbReference>
<dbReference type="InterPro" id="IPR005502">
    <property type="entry name" value="Ribosyl_crysJ1"/>
</dbReference>
<protein>
    <submittedName>
        <fullName evidence="2">ADP-ribosyl-[dinitrogen reductase] hydrolase</fullName>
    </submittedName>
</protein>
<feature type="binding site" evidence="1">
    <location>
        <position position="82"/>
    </location>
    <ligand>
        <name>Mg(2+)</name>
        <dbReference type="ChEBI" id="CHEBI:18420"/>
        <label>1</label>
    </ligand>
</feature>
<accession>A0A449BBU9</accession>
<proteinExistence type="predicted"/>
<dbReference type="GO" id="GO:0016787">
    <property type="term" value="F:hydrolase activity"/>
    <property type="evidence" value="ECO:0007669"/>
    <property type="project" value="UniProtKB-KW"/>
</dbReference>
<dbReference type="AlphaFoldDB" id="A0A449BBU9"/>
<evidence type="ECO:0000256" key="1">
    <source>
        <dbReference type="PIRSR" id="PIRSR605502-1"/>
    </source>
</evidence>